<evidence type="ECO:0000313" key="1">
    <source>
        <dbReference type="EMBL" id="SAL03077.1"/>
    </source>
</evidence>
<sequence length="56" mass="6129">MRLVFAIASHLHMTAGTVLNTMGAHELMCWAQVLGDAKKPPPALELSVEDEIAAWR</sequence>
<dbReference type="Proteomes" id="UP000071859">
    <property type="component" value="Unassembled WGS sequence"/>
</dbReference>
<keyword evidence="2" id="KW-1185">Reference proteome</keyword>
<comment type="caution">
    <text evidence="1">The sequence shown here is derived from an EMBL/GenBank/DDBJ whole genome shotgun (WGS) entry which is preliminary data.</text>
</comment>
<dbReference type="EMBL" id="FCOX02000052">
    <property type="protein sequence ID" value="SAL03077.1"/>
    <property type="molecule type" value="Genomic_DNA"/>
</dbReference>
<gene>
    <name evidence="1" type="ORF">AWB78_06501</name>
</gene>
<organism evidence="1 2">
    <name type="scientific">Caballeronia calidae</name>
    <dbReference type="NCBI Taxonomy" id="1777139"/>
    <lineage>
        <taxon>Bacteria</taxon>
        <taxon>Pseudomonadati</taxon>
        <taxon>Pseudomonadota</taxon>
        <taxon>Betaproteobacteria</taxon>
        <taxon>Burkholderiales</taxon>
        <taxon>Burkholderiaceae</taxon>
        <taxon>Caballeronia</taxon>
    </lineage>
</organism>
<name>A0A158EB03_9BURK</name>
<accession>A0A158EB03</accession>
<evidence type="ECO:0000313" key="2">
    <source>
        <dbReference type="Proteomes" id="UP000071859"/>
    </source>
</evidence>
<protein>
    <submittedName>
        <fullName evidence="1">Uncharacterized protein</fullName>
    </submittedName>
</protein>
<dbReference type="AlphaFoldDB" id="A0A158EB03"/>
<proteinExistence type="predicted"/>
<reference evidence="1" key="1">
    <citation type="submission" date="2016-01" db="EMBL/GenBank/DDBJ databases">
        <authorList>
            <person name="Peeters C."/>
        </authorList>
    </citation>
    <scope>NUCLEOTIDE SEQUENCE</scope>
    <source>
        <strain evidence="1">LMG 29321</strain>
    </source>
</reference>